<feature type="transmembrane region" description="Helical" evidence="5">
    <location>
        <begin position="23"/>
        <end position="47"/>
    </location>
</feature>
<sequence length="175" mass="19865">MVSSSCWLAALDRENKFDIRKPMLWGFLLPVALMLIFNTGTLVYFAVTTCRTNPQLQSNSLFSTQKTSILKRFLSSLSLAVLLSITWIIGYLLLVNENDALAIIFCVLNTTQGLQIFILFAVRTSTFKKRVQSVLQSLSHSENPLHCKKFNMRIHRTKDPEEKCKKINATVSSTM</sequence>
<evidence type="ECO:0000313" key="6">
    <source>
        <dbReference type="EMBL" id="KPP76311.1"/>
    </source>
</evidence>
<gene>
    <name evidence="6" type="ORF">Z043_104353</name>
</gene>
<dbReference type="GO" id="GO:0004930">
    <property type="term" value="F:G protein-coupled receptor activity"/>
    <property type="evidence" value="ECO:0007669"/>
    <property type="project" value="InterPro"/>
</dbReference>
<organism evidence="6 7">
    <name type="scientific">Scleropages formosus</name>
    <name type="common">Asian bonytongue</name>
    <name type="synonym">Osteoglossum formosum</name>
    <dbReference type="NCBI Taxonomy" id="113540"/>
    <lineage>
        <taxon>Eukaryota</taxon>
        <taxon>Metazoa</taxon>
        <taxon>Chordata</taxon>
        <taxon>Craniata</taxon>
        <taxon>Vertebrata</taxon>
        <taxon>Euteleostomi</taxon>
        <taxon>Actinopterygii</taxon>
        <taxon>Neopterygii</taxon>
        <taxon>Teleostei</taxon>
        <taxon>Osteoglossocephala</taxon>
        <taxon>Osteoglossomorpha</taxon>
        <taxon>Osteoglossiformes</taxon>
        <taxon>Osteoglossidae</taxon>
        <taxon>Scleropages</taxon>
    </lineage>
</organism>
<dbReference type="GO" id="GO:0016020">
    <property type="term" value="C:membrane"/>
    <property type="evidence" value="ECO:0007669"/>
    <property type="project" value="UniProtKB-SubCell"/>
</dbReference>
<dbReference type="AlphaFoldDB" id="A0A0P7VKG0"/>
<dbReference type="PANTHER" id="PTHR47767:SF1">
    <property type="entry name" value="ADHESION G PROTEIN-COUPLED RECEPTOR G7"/>
    <property type="match status" value="1"/>
</dbReference>
<accession>A0A0P7VKG0</accession>
<evidence type="ECO:0008006" key="8">
    <source>
        <dbReference type="Google" id="ProtNLM"/>
    </source>
</evidence>
<dbReference type="Proteomes" id="UP000034805">
    <property type="component" value="Unassembled WGS sequence"/>
</dbReference>
<evidence type="ECO:0000256" key="5">
    <source>
        <dbReference type="SAM" id="Phobius"/>
    </source>
</evidence>
<comment type="caution">
    <text evidence="6">The sequence shown here is derived from an EMBL/GenBank/DDBJ whole genome shotgun (WGS) entry which is preliminary data.</text>
</comment>
<dbReference type="InterPro" id="IPR053066">
    <property type="entry name" value="ADGR_G7"/>
</dbReference>
<dbReference type="Gene3D" id="1.20.1070.10">
    <property type="entry name" value="Rhodopsin 7-helix transmembrane proteins"/>
    <property type="match status" value="1"/>
</dbReference>
<evidence type="ECO:0000256" key="4">
    <source>
        <dbReference type="ARBA" id="ARBA00023136"/>
    </source>
</evidence>
<reference evidence="6 7" key="1">
    <citation type="submission" date="2015-08" db="EMBL/GenBank/DDBJ databases">
        <title>The genome of the Asian arowana (Scleropages formosus).</title>
        <authorList>
            <person name="Tan M.H."/>
            <person name="Gan H.M."/>
            <person name="Croft L.J."/>
            <person name="Austin C.M."/>
        </authorList>
    </citation>
    <scope>NUCLEOTIDE SEQUENCE [LARGE SCALE GENOMIC DNA]</scope>
    <source>
        <strain evidence="6">Aro1</strain>
    </source>
</reference>
<evidence type="ECO:0000313" key="7">
    <source>
        <dbReference type="Proteomes" id="UP000034805"/>
    </source>
</evidence>
<feature type="transmembrane region" description="Helical" evidence="5">
    <location>
        <begin position="100"/>
        <end position="122"/>
    </location>
</feature>
<feature type="transmembrane region" description="Helical" evidence="5">
    <location>
        <begin position="73"/>
        <end position="94"/>
    </location>
</feature>
<dbReference type="Pfam" id="PF00002">
    <property type="entry name" value="7tm_2"/>
    <property type="match status" value="1"/>
</dbReference>
<keyword evidence="4 5" id="KW-0472">Membrane</keyword>
<proteinExistence type="predicted"/>
<dbReference type="PANTHER" id="PTHR47767">
    <property type="entry name" value="ADHESION G PROTEIN-COUPLED RECEPTOR G7"/>
    <property type="match status" value="1"/>
</dbReference>
<evidence type="ECO:0000256" key="1">
    <source>
        <dbReference type="ARBA" id="ARBA00004141"/>
    </source>
</evidence>
<keyword evidence="2 5" id="KW-0812">Transmembrane</keyword>
<evidence type="ECO:0000256" key="3">
    <source>
        <dbReference type="ARBA" id="ARBA00022989"/>
    </source>
</evidence>
<name>A0A0P7VKG0_SCLFO</name>
<protein>
    <recommendedName>
        <fullName evidence="8">G-protein coupled receptors family 2 profile 2 domain-containing protein</fullName>
    </recommendedName>
</protein>
<evidence type="ECO:0000256" key="2">
    <source>
        <dbReference type="ARBA" id="ARBA00022692"/>
    </source>
</evidence>
<dbReference type="InterPro" id="IPR000832">
    <property type="entry name" value="GPCR_2_secretin-like"/>
</dbReference>
<keyword evidence="3 5" id="KW-1133">Transmembrane helix</keyword>
<comment type="subcellular location">
    <subcellularLocation>
        <location evidence="1">Membrane</location>
        <topology evidence="1">Multi-pass membrane protein</topology>
    </subcellularLocation>
</comment>
<dbReference type="EMBL" id="JARO02001152">
    <property type="protein sequence ID" value="KPP76311.1"/>
    <property type="molecule type" value="Genomic_DNA"/>
</dbReference>